<keyword evidence="2" id="KW-1185">Reference proteome</keyword>
<evidence type="ECO:0000313" key="1">
    <source>
        <dbReference type="EMBL" id="KAJ8115588.1"/>
    </source>
</evidence>
<dbReference type="EMBL" id="JAPHNI010000132">
    <property type="protein sequence ID" value="KAJ8115588.1"/>
    <property type="molecule type" value="Genomic_DNA"/>
</dbReference>
<sequence>MAPKFRDGDTVASVGAVYTSALSASSWQAVQWKMGIVRAHDYGLRWLHYHKIVQNEIAGYPEEWFPSVSATIGDRYPERSVFMLFIALTSGPRLALVGLWYILTRRPNSSLPKFVAGVGIFRTLTCGGWTYVTSTDDHDWHDIFMISYLVATLPWTLGCLALSPRNPTAIKYRKLFGGSFFATLVPLIYFFIRHKVHRIPGAYTIYAFFEWSLVLLDVAFDAVTMIEFANFEIVVKDVRGVSRGAGNKAVSDAVLEKEKDKEIGAVFSGAFSPAGLLDAAADVYTGFVFWSMLTALGVCVWYFPLWHMGISGYEVMVMSTISPFLLCVRSIRFLVVRHVRICHLLSLSGLLSFLAKSPENRLFSAGFGVWMACLSWAATFYGERSQPHRLEARISAFSLGLVASSVAKFAFYTNNPIWPIMHEANGGWNKTGLAVAVIAILRSTRSTAGSGADIPAPGPTKGSSTLSAFGLAGLFFAMHSLLSDSSTMISWVWEGYPVRGPLAVPHGAVTLLAMGLGLFIGLFAPNLSRSWAFYGVGSIGAAVLTTSKHWTGYYGALVTAIYTMAVAPALISQAARHSPAKTFGLGFLVYNFMVLFHVWVVAYAFVPGGPLVREHTDWVMTTMMLLIGAGVFSASTQPPALKSYKGKPTFTAAASRQRSYYLYVLGFLELLAVATAYLRFPSYDYTPYHPETKSITAGIWTIHFSLDNDMWSSEYRMRDLIKELEVDVIGLLESDLQRIIMGNRDTTQFLAEDLGMYVDFGPGPNKHTWGSALLSKFPIVNSTHHLLPSPVGELAPAIEATIDAYGTLVDIFVFHSGQEEDPEDRRLQSEYLAERMKATPRPAILLSYLVIKPGEGNYNTYVGEKSGMKDIDPSDWDRWCEYILYKGLKRTGYARVSRHTITDTELQVGKFVVDQPENGNDLIPEDQVAPGLRFPDLFKGAGVRGHRYHVFNEPRRALPVQVDSYKRSIELQYSLSLTACLSNSQAAMASDLPKKILIFGATGVIGKYIIQEVVNARSSFDKIGLFTSPSTVKNKSEEIDSWKKQGVEINVGDVNSEDDIKKAYEGYDTVISALGRNAILTQIPLLQLAEASSSIKYFYPSEYGTDIEYGPSSRDEKPHQLKLQVRKFIRENVKSLKITYLVTGPYSDLFIAPNQNAQIGSFDPKTKKATLLGTGEEKVSFTTMRDVGRLLVAALKTPAGSEERVLKVNSFTATGKEAVAEFEKQTGAQWEVSYTPLEELRKLEKQAWEEDWPAKTPLTLRRIWTEGGTLYESRDNGQIGFDDGLDTLGDQVKSTIAQYR</sequence>
<gene>
    <name evidence="1" type="ORF">OPT61_g2796</name>
</gene>
<proteinExistence type="predicted"/>
<comment type="caution">
    <text evidence="1">The sequence shown here is derived from an EMBL/GenBank/DDBJ whole genome shotgun (WGS) entry which is preliminary data.</text>
</comment>
<accession>A0ACC2IKD7</accession>
<organism evidence="1 2">
    <name type="scientific">Boeremia exigua</name>
    <dbReference type="NCBI Taxonomy" id="749465"/>
    <lineage>
        <taxon>Eukaryota</taxon>
        <taxon>Fungi</taxon>
        <taxon>Dikarya</taxon>
        <taxon>Ascomycota</taxon>
        <taxon>Pezizomycotina</taxon>
        <taxon>Dothideomycetes</taxon>
        <taxon>Pleosporomycetidae</taxon>
        <taxon>Pleosporales</taxon>
        <taxon>Pleosporineae</taxon>
        <taxon>Didymellaceae</taxon>
        <taxon>Boeremia</taxon>
    </lineage>
</organism>
<evidence type="ECO:0000313" key="2">
    <source>
        <dbReference type="Proteomes" id="UP001153331"/>
    </source>
</evidence>
<dbReference type="Proteomes" id="UP001153331">
    <property type="component" value="Unassembled WGS sequence"/>
</dbReference>
<reference evidence="1" key="1">
    <citation type="submission" date="2022-11" db="EMBL/GenBank/DDBJ databases">
        <title>Genome Sequence of Boeremia exigua.</title>
        <authorList>
            <person name="Buettner E."/>
        </authorList>
    </citation>
    <scope>NUCLEOTIDE SEQUENCE</scope>
    <source>
        <strain evidence="1">CU02</strain>
    </source>
</reference>
<protein>
    <submittedName>
        <fullName evidence="1">Uncharacterized protein</fullName>
    </submittedName>
</protein>
<name>A0ACC2IKD7_9PLEO</name>